<sequence length="348" mass="39393">MGLKNNRKTRARLHRQLARLYPSLRINIILRVLEIERSTILGFRADAQLAMVLAACTGLEKLELPDTVTENYGPLSRKVIRWAARSSPKDGEVRMLGKLKHLELADMCGGIDVSDVIDMLSLPNIKDLRLWGLVDQSTRNPRRLPSPEDMPMVTNQNLVDLTLRHCRHLTDEGLTRILAACPRIRTLFLHAPMSSRNEHQPISFTSALTKYGKNLEFLWLETQRKTGLAKVPGESRRLLRALNSMRDLRTLVLWRGDFGSAEALGSALPSSLRELLIIGHNDEIETDEDGEVVGSSQDRISLFGLVDHPSLVNLERVEVVDINAWEGRPYWRKAIEYCIEARQLPPSC</sequence>
<accession>A0ACB9ZFK3</accession>
<gene>
    <name evidence="1" type="ORF">F4820DRAFT_443495</name>
</gene>
<keyword evidence="2" id="KW-1185">Reference proteome</keyword>
<proteinExistence type="predicted"/>
<evidence type="ECO:0000313" key="1">
    <source>
        <dbReference type="EMBL" id="KAI4870015.1"/>
    </source>
</evidence>
<dbReference type="Proteomes" id="UP001497700">
    <property type="component" value="Unassembled WGS sequence"/>
</dbReference>
<comment type="caution">
    <text evidence="1">The sequence shown here is derived from an EMBL/GenBank/DDBJ whole genome shotgun (WGS) entry which is preliminary data.</text>
</comment>
<organism evidence="1 2">
    <name type="scientific">Hypoxylon rubiginosum</name>
    <dbReference type="NCBI Taxonomy" id="110542"/>
    <lineage>
        <taxon>Eukaryota</taxon>
        <taxon>Fungi</taxon>
        <taxon>Dikarya</taxon>
        <taxon>Ascomycota</taxon>
        <taxon>Pezizomycotina</taxon>
        <taxon>Sordariomycetes</taxon>
        <taxon>Xylariomycetidae</taxon>
        <taxon>Xylariales</taxon>
        <taxon>Hypoxylaceae</taxon>
        <taxon>Hypoxylon</taxon>
    </lineage>
</organism>
<evidence type="ECO:0000313" key="2">
    <source>
        <dbReference type="Proteomes" id="UP001497700"/>
    </source>
</evidence>
<reference evidence="1 2" key="1">
    <citation type="journal article" date="2022" name="New Phytol.">
        <title>Ecological generalism drives hyperdiversity of secondary metabolite gene clusters in xylarialean endophytes.</title>
        <authorList>
            <person name="Franco M.E.E."/>
            <person name="Wisecaver J.H."/>
            <person name="Arnold A.E."/>
            <person name="Ju Y.M."/>
            <person name="Slot J.C."/>
            <person name="Ahrendt S."/>
            <person name="Moore L.P."/>
            <person name="Eastman K.E."/>
            <person name="Scott K."/>
            <person name="Konkel Z."/>
            <person name="Mondo S.J."/>
            <person name="Kuo A."/>
            <person name="Hayes R.D."/>
            <person name="Haridas S."/>
            <person name="Andreopoulos B."/>
            <person name="Riley R."/>
            <person name="LaButti K."/>
            <person name="Pangilinan J."/>
            <person name="Lipzen A."/>
            <person name="Amirebrahimi M."/>
            <person name="Yan J."/>
            <person name="Adam C."/>
            <person name="Keymanesh K."/>
            <person name="Ng V."/>
            <person name="Louie K."/>
            <person name="Northen T."/>
            <person name="Drula E."/>
            <person name="Henrissat B."/>
            <person name="Hsieh H.M."/>
            <person name="Youens-Clark K."/>
            <person name="Lutzoni F."/>
            <person name="Miadlikowska J."/>
            <person name="Eastwood D.C."/>
            <person name="Hamelin R.C."/>
            <person name="Grigoriev I.V."/>
            <person name="U'Ren J.M."/>
        </authorList>
    </citation>
    <scope>NUCLEOTIDE SEQUENCE [LARGE SCALE GENOMIC DNA]</scope>
    <source>
        <strain evidence="1 2">CBS 119005</strain>
    </source>
</reference>
<dbReference type="EMBL" id="MU393426">
    <property type="protein sequence ID" value="KAI4870015.1"/>
    <property type="molecule type" value="Genomic_DNA"/>
</dbReference>
<name>A0ACB9ZFK3_9PEZI</name>
<protein>
    <submittedName>
        <fullName evidence="1">Uncharacterized protein</fullName>
    </submittedName>
</protein>